<dbReference type="AlphaFoldDB" id="A0AAD5MMR6"/>
<evidence type="ECO:0000313" key="2">
    <source>
        <dbReference type="Proteomes" id="UP001196413"/>
    </source>
</evidence>
<sequence length="112" mass="13122">MLRLFHIDRQMTTWHLIKDMIALSNCAKLMDCKIVRVTLVELHRTGMKMADIVKIDWLTSKCPQDREAFQRDWRDCEVSSKSCPATLYTCRRSVAKCTNPERSMQMALEARN</sequence>
<name>A0AAD5MMR6_PARTN</name>
<accession>A0AAD5MMR6</accession>
<protein>
    <submittedName>
        <fullName evidence="1">Uncharacterized protein</fullName>
    </submittedName>
</protein>
<dbReference type="EMBL" id="JAHQIW010001321">
    <property type="protein sequence ID" value="KAJ1352176.1"/>
    <property type="molecule type" value="Genomic_DNA"/>
</dbReference>
<keyword evidence="2" id="KW-1185">Reference proteome</keyword>
<comment type="caution">
    <text evidence="1">The sequence shown here is derived from an EMBL/GenBank/DDBJ whole genome shotgun (WGS) entry which is preliminary data.</text>
</comment>
<reference evidence="1" key="1">
    <citation type="submission" date="2021-06" db="EMBL/GenBank/DDBJ databases">
        <title>Parelaphostrongylus tenuis whole genome reference sequence.</title>
        <authorList>
            <person name="Garwood T.J."/>
            <person name="Larsen P.A."/>
            <person name="Fountain-Jones N.M."/>
            <person name="Garbe J.R."/>
            <person name="Macchietto M.G."/>
            <person name="Kania S.A."/>
            <person name="Gerhold R.W."/>
            <person name="Richards J.E."/>
            <person name="Wolf T.M."/>
        </authorList>
    </citation>
    <scope>NUCLEOTIDE SEQUENCE</scope>
    <source>
        <strain evidence="1">MNPRO001-30</strain>
        <tissue evidence="1">Meninges</tissue>
    </source>
</reference>
<evidence type="ECO:0000313" key="1">
    <source>
        <dbReference type="EMBL" id="KAJ1352176.1"/>
    </source>
</evidence>
<organism evidence="1 2">
    <name type="scientific">Parelaphostrongylus tenuis</name>
    <name type="common">Meningeal worm</name>
    <dbReference type="NCBI Taxonomy" id="148309"/>
    <lineage>
        <taxon>Eukaryota</taxon>
        <taxon>Metazoa</taxon>
        <taxon>Ecdysozoa</taxon>
        <taxon>Nematoda</taxon>
        <taxon>Chromadorea</taxon>
        <taxon>Rhabditida</taxon>
        <taxon>Rhabditina</taxon>
        <taxon>Rhabditomorpha</taxon>
        <taxon>Strongyloidea</taxon>
        <taxon>Metastrongylidae</taxon>
        <taxon>Parelaphostrongylus</taxon>
    </lineage>
</organism>
<proteinExistence type="predicted"/>
<dbReference type="Proteomes" id="UP001196413">
    <property type="component" value="Unassembled WGS sequence"/>
</dbReference>
<gene>
    <name evidence="1" type="ORF">KIN20_008378</name>
</gene>